<evidence type="ECO:0000313" key="2">
    <source>
        <dbReference type="EMBL" id="QLD13309.1"/>
    </source>
</evidence>
<name>A0A7D5FB70_9MICO</name>
<gene>
    <name evidence="2" type="ORF">HW566_10200</name>
</gene>
<dbReference type="Proteomes" id="UP000509638">
    <property type="component" value="Chromosome"/>
</dbReference>
<feature type="compositionally biased region" description="Pro residues" evidence="1">
    <location>
        <begin position="1"/>
        <end position="37"/>
    </location>
</feature>
<organism evidence="2 3">
    <name type="scientific">Microbacterium oleivorans</name>
    <dbReference type="NCBI Taxonomy" id="273677"/>
    <lineage>
        <taxon>Bacteria</taxon>
        <taxon>Bacillati</taxon>
        <taxon>Actinomycetota</taxon>
        <taxon>Actinomycetes</taxon>
        <taxon>Micrococcales</taxon>
        <taxon>Microbacteriaceae</taxon>
        <taxon>Microbacterium</taxon>
    </lineage>
</organism>
<protein>
    <submittedName>
        <fullName evidence="2">DUF3072 domain-containing protein</fullName>
    </submittedName>
</protein>
<dbReference type="InterPro" id="IPR021425">
    <property type="entry name" value="DUF3072"/>
</dbReference>
<feature type="region of interest" description="Disordered" evidence="1">
    <location>
        <begin position="1"/>
        <end position="115"/>
    </location>
</feature>
<accession>A0A7D5FB70</accession>
<feature type="compositionally biased region" description="Polar residues" evidence="1">
    <location>
        <begin position="104"/>
        <end position="115"/>
    </location>
</feature>
<reference evidence="2 3" key="1">
    <citation type="submission" date="2020-06" db="EMBL/GenBank/DDBJ databases">
        <authorList>
            <person name="Jo H."/>
        </authorList>
    </citation>
    <scope>NUCLEOTIDE SEQUENCE [LARGE SCALE GENOMIC DNA]</scope>
    <source>
        <strain evidence="2 3">I46</strain>
    </source>
</reference>
<evidence type="ECO:0000313" key="3">
    <source>
        <dbReference type="Proteomes" id="UP000509638"/>
    </source>
</evidence>
<dbReference type="AlphaFoldDB" id="A0A7D5FB70"/>
<evidence type="ECO:0000256" key="1">
    <source>
        <dbReference type="SAM" id="MobiDB-lite"/>
    </source>
</evidence>
<feature type="compositionally biased region" description="Gly residues" evidence="1">
    <location>
        <begin position="44"/>
        <end position="54"/>
    </location>
</feature>
<sequence>MPTPDEPTFPAPAEPTVPTPTEPTAPAPGEPAAPTPPVGDAGETLGGTEGGGPGSAVKDPDDWVTGDEPMTGPQRSYLDTLAREAGEELPASLTKAEASEQIDRLQNATGRGESQ</sequence>
<dbReference type="EMBL" id="CP058316">
    <property type="protein sequence ID" value="QLD13309.1"/>
    <property type="molecule type" value="Genomic_DNA"/>
</dbReference>
<proteinExistence type="predicted"/>
<dbReference type="Pfam" id="PF11272">
    <property type="entry name" value="DUF3072"/>
    <property type="match status" value="1"/>
</dbReference>